<keyword evidence="2" id="KW-1185">Reference proteome</keyword>
<evidence type="ECO:0000313" key="3">
    <source>
        <dbReference type="WBParaSite" id="NBR_0000551901-mRNA-1"/>
    </source>
</evidence>
<dbReference type="Pfam" id="PF04113">
    <property type="entry name" value="Gpi16"/>
    <property type="match status" value="1"/>
</dbReference>
<dbReference type="STRING" id="27835.A0A0N4XSL7"/>
<proteinExistence type="predicted"/>
<dbReference type="PANTHER" id="PTHR12959">
    <property type="entry name" value="GPI TRANSAMIDASE COMPONENT PIG-T-RELATED"/>
    <property type="match status" value="1"/>
</dbReference>
<dbReference type="WBParaSite" id="NBR_0000551901-mRNA-1">
    <property type="protein sequence ID" value="NBR_0000551901-mRNA-1"/>
    <property type="gene ID" value="NBR_0000551901"/>
</dbReference>
<organism evidence="3">
    <name type="scientific">Nippostrongylus brasiliensis</name>
    <name type="common">Rat hookworm</name>
    <dbReference type="NCBI Taxonomy" id="27835"/>
    <lineage>
        <taxon>Eukaryota</taxon>
        <taxon>Metazoa</taxon>
        <taxon>Ecdysozoa</taxon>
        <taxon>Nematoda</taxon>
        <taxon>Chromadorea</taxon>
        <taxon>Rhabditida</taxon>
        <taxon>Rhabditina</taxon>
        <taxon>Rhabditomorpha</taxon>
        <taxon>Strongyloidea</taxon>
        <taxon>Heligmosomidae</taxon>
        <taxon>Nippostrongylus</taxon>
    </lineage>
</organism>
<dbReference type="GO" id="GO:0016255">
    <property type="term" value="P:attachment of GPI anchor to protein"/>
    <property type="evidence" value="ECO:0007669"/>
    <property type="project" value="InterPro"/>
</dbReference>
<name>A0A0N4XSL7_NIPBR</name>
<reference evidence="1 2" key="2">
    <citation type="submission" date="2018-11" db="EMBL/GenBank/DDBJ databases">
        <authorList>
            <consortium name="Pathogen Informatics"/>
        </authorList>
    </citation>
    <scope>NUCLEOTIDE SEQUENCE [LARGE SCALE GENOMIC DNA]</scope>
</reference>
<dbReference type="AlphaFoldDB" id="A0A0N4XSL7"/>
<sequence>MSFKRVGHDRRSELHLRYGTMGKETVCTENLTPWKKFLPCKQNGVNNWKLQLFVYNVFDVPVKTAQLGLLNLL</sequence>
<gene>
    <name evidence="1" type="ORF">NBR_LOCUS5519</name>
</gene>
<dbReference type="InterPro" id="IPR007245">
    <property type="entry name" value="PIG-T"/>
</dbReference>
<dbReference type="PANTHER" id="PTHR12959:SF11">
    <property type="entry name" value="GPI TRANSAMIDASE COMPONENT PIG-T"/>
    <property type="match status" value="1"/>
</dbReference>
<dbReference type="Proteomes" id="UP000271162">
    <property type="component" value="Unassembled WGS sequence"/>
</dbReference>
<accession>A0A0N4XSL7</accession>
<evidence type="ECO:0000313" key="1">
    <source>
        <dbReference type="EMBL" id="VDL69108.1"/>
    </source>
</evidence>
<protein>
    <submittedName>
        <fullName evidence="3">Ovule protein</fullName>
    </submittedName>
</protein>
<reference evidence="3" key="1">
    <citation type="submission" date="2017-02" db="UniProtKB">
        <authorList>
            <consortium name="WormBaseParasite"/>
        </authorList>
    </citation>
    <scope>IDENTIFICATION</scope>
</reference>
<dbReference type="EMBL" id="UYSL01013671">
    <property type="protein sequence ID" value="VDL69108.1"/>
    <property type="molecule type" value="Genomic_DNA"/>
</dbReference>
<evidence type="ECO:0000313" key="2">
    <source>
        <dbReference type="Proteomes" id="UP000271162"/>
    </source>
</evidence>
<dbReference type="GO" id="GO:0042765">
    <property type="term" value="C:GPI-anchor transamidase complex"/>
    <property type="evidence" value="ECO:0007669"/>
    <property type="project" value="InterPro"/>
</dbReference>